<evidence type="ECO:0000313" key="1">
    <source>
        <dbReference type="EMBL" id="SMC46151.1"/>
    </source>
</evidence>
<dbReference type="InterPro" id="IPR010181">
    <property type="entry name" value="CGCAxxGCC_motif"/>
</dbReference>
<dbReference type="Proteomes" id="UP000192738">
    <property type="component" value="Unassembled WGS sequence"/>
</dbReference>
<accession>A0A1W1ZDB6</accession>
<evidence type="ECO:0000313" key="2">
    <source>
        <dbReference type="Proteomes" id="UP000192738"/>
    </source>
</evidence>
<dbReference type="RefSeq" id="WP_245823796.1">
    <property type="nucleotide sequence ID" value="NZ_CP155572.1"/>
</dbReference>
<proteinExistence type="predicted"/>
<dbReference type="EMBL" id="FWXI01000003">
    <property type="protein sequence ID" value="SMC46151.1"/>
    <property type="molecule type" value="Genomic_DNA"/>
</dbReference>
<keyword evidence="2" id="KW-1185">Reference proteome</keyword>
<name>A0A1W1ZDB6_9FIRM</name>
<protein>
    <submittedName>
        <fullName evidence="1">C_GCAxxG_C_C family probable redox protein</fullName>
    </submittedName>
</protein>
<sequence length="175" mass="19550">MALPAVIRNTYSKTHGFTATREEKTSVANEMVRMTQLKLQGFHCSQILLLLGLERQDKENPDLVRAMNGLAGGLGFAGKTCGVLTGAACLLGLYAGRGQLEEQEDHRLNIMIQDLVSWFETRFGESYGGIDCQTILDDDPWNRMQRCPKLVTETYSMVKELLKDNGFIPDTESMN</sequence>
<dbReference type="STRING" id="112901.SAMN04488500_103183"/>
<dbReference type="NCBIfam" id="NF045669">
    <property type="entry name" value="DVU1555_fam_CGA"/>
    <property type="match status" value="1"/>
</dbReference>
<reference evidence="1 2" key="1">
    <citation type="submission" date="2017-04" db="EMBL/GenBank/DDBJ databases">
        <authorList>
            <person name="Afonso C.L."/>
            <person name="Miller P.J."/>
            <person name="Scott M.A."/>
            <person name="Spackman E."/>
            <person name="Goraichik I."/>
            <person name="Dimitrov K.M."/>
            <person name="Suarez D.L."/>
            <person name="Swayne D.E."/>
        </authorList>
    </citation>
    <scope>NUCLEOTIDE SEQUENCE [LARGE SCALE GENOMIC DNA]</scope>
    <source>
        <strain evidence="1 2">DSM 5090</strain>
    </source>
</reference>
<organism evidence="1 2">
    <name type="scientific">Sporomusa malonica</name>
    <dbReference type="NCBI Taxonomy" id="112901"/>
    <lineage>
        <taxon>Bacteria</taxon>
        <taxon>Bacillati</taxon>
        <taxon>Bacillota</taxon>
        <taxon>Negativicutes</taxon>
        <taxon>Selenomonadales</taxon>
        <taxon>Sporomusaceae</taxon>
        <taxon>Sporomusa</taxon>
    </lineage>
</organism>
<dbReference type="AlphaFoldDB" id="A0A1W1ZDB6"/>
<gene>
    <name evidence="1" type="ORF">SAMN04488500_103183</name>
</gene>
<dbReference type="Pfam" id="PF09719">
    <property type="entry name" value="C_GCAxxG_C_C"/>
    <property type="match status" value="1"/>
</dbReference>